<evidence type="ECO:0000313" key="4">
    <source>
        <dbReference type="Proteomes" id="UP000645865"/>
    </source>
</evidence>
<comment type="caution">
    <text evidence="3">The sequence shown here is derived from an EMBL/GenBank/DDBJ whole genome shotgun (WGS) entry which is preliminary data.</text>
</comment>
<dbReference type="EMBL" id="JAEILH010000033">
    <property type="protein sequence ID" value="MBI6626195.1"/>
    <property type="molecule type" value="Genomic_DNA"/>
</dbReference>
<dbReference type="PANTHER" id="PTHR31360:SF0">
    <property type="entry name" value="OIL BODY-ASSOCIATED PROTEIN 1B"/>
    <property type="match status" value="1"/>
</dbReference>
<gene>
    <name evidence="3" type="ORF">YA0853_21320</name>
</gene>
<evidence type="ECO:0000313" key="3">
    <source>
        <dbReference type="EMBL" id="MBI6626195.1"/>
    </source>
</evidence>
<feature type="chain" id="PRO_5034554855" evidence="2">
    <location>
        <begin position="27"/>
        <end position="254"/>
    </location>
</feature>
<proteinExistence type="predicted"/>
<sequence>MAGIQTIPTLKMACASAMALLLGACAAGNSASNVVAPGDASSTTTRSLDAGAALLQSRPPIEALNAYLDGFHFYNGQMDVQMEAHHYCAILNEEVIQCVIYDGNRKDAKLMGVEYIISERLFTGLPKAEQALWHSHVHEVKSGQLVAPGIPEVAEHALMEKLVHTYGKTWHTWHTDLHKDLPLGVPQLMMGFTADGQADPQKVAERDRRFGIDSAQKRRTRADIPTPTVAPGADAWREGQVFQIADPTRTPHQH</sequence>
<dbReference type="Proteomes" id="UP000645865">
    <property type="component" value="Unassembled WGS sequence"/>
</dbReference>
<name>A0A8I1JG61_9PSED</name>
<accession>A0A8I1JG61</accession>
<evidence type="ECO:0000256" key="1">
    <source>
        <dbReference type="SAM" id="MobiDB-lite"/>
    </source>
</evidence>
<dbReference type="PANTHER" id="PTHR31360">
    <property type="match status" value="1"/>
</dbReference>
<dbReference type="InterPro" id="IPR010686">
    <property type="entry name" value="OBAP-like"/>
</dbReference>
<keyword evidence="2" id="KW-0732">Signal</keyword>
<protein>
    <submittedName>
        <fullName evidence="3">OBAP family protein</fullName>
    </submittedName>
</protein>
<feature type="signal peptide" evidence="2">
    <location>
        <begin position="1"/>
        <end position="26"/>
    </location>
</feature>
<feature type="compositionally biased region" description="Basic and acidic residues" evidence="1">
    <location>
        <begin position="202"/>
        <end position="211"/>
    </location>
</feature>
<organism evidence="3 4">
    <name type="scientific">Pseudomonas rhodesiae</name>
    <dbReference type="NCBI Taxonomy" id="76760"/>
    <lineage>
        <taxon>Bacteria</taxon>
        <taxon>Pseudomonadati</taxon>
        <taxon>Pseudomonadota</taxon>
        <taxon>Gammaproteobacteria</taxon>
        <taxon>Pseudomonadales</taxon>
        <taxon>Pseudomonadaceae</taxon>
        <taxon>Pseudomonas</taxon>
    </lineage>
</organism>
<reference evidence="3" key="1">
    <citation type="submission" date="2020-12" db="EMBL/GenBank/DDBJ databases">
        <title>Comparative genomic insights into the epidemiology and virulence of plant pathogenic Pseudomonads from Turkey.</title>
        <authorList>
            <person name="Dillon M."/>
            <person name="Ruiz-Bedoya T."/>
            <person name="Bendalovic-Torma C."/>
            <person name="Guttman K.M."/>
            <person name="Kwak H."/>
            <person name="Middleton M.A."/>
            <person name="Wang P.W."/>
            <person name="Horuz S."/>
            <person name="Aysan Y."/>
            <person name="Guttman D.S."/>
        </authorList>
    </citation>
    <scope>NUCLEOTIDE SEQUENCE</scope>
    <source>
        <strain evidence="3">S5_IA_3a</strain>
    </source>
</reference>
<feature type="region of interest" description="Disordered" evidence="1">
    <location>
        <begin position="197"/>
        <end position="254"/>
    </location>
</feature>
<dbReference type="AlphaFoldDB" id="A0A8I1JG61"/>
<dbReference type="Pfam" id="PF06884">
    <property type="entry name" value="DUF1264"/>
    <property type="match status" value="1"/>
</dbReference>
<evidence type="ECO:0000256" key="2">
    <source>
        <dbReference type="SAM" id="SignalP"/>
    </source>
</evidence>